<dbReference type="InterPro" id="IPR013762">
    <property type="entry name" value="Integrase-like_cat_sf"/>
</dbReference>
<dbReference type="PROSITE" id="PS51900">
    <property type="entry name" value="CB"/>
    <property type="match status" value="1"/>
</dbReference>
<evidence type="ECO:0000259" key="6">
    <source>
        <dbReference type="PROSITE" id="PS51898"/>
    </source>
</evidence>
<dbReference type="PANTHER" id="PTHR30349:SF41">
    <property type="entry name" value="INTEGRASE_RECOMBINASE PROTEIN MJ0367-RELATED"/>
    <property type="match status" value="1"/>
</dbReference>
<evidence type="ECO:0000256" key="3">
    <source>
        <dbReference type="ARBA" id="ARBA00023172"/>
    </source>
</evidence>
<dbReference type="PROSITE" id="PS51898">
    <property type="entry name" value="TYR_RECOMBINASE"/>
    <property type="match status" value="1"/>
</dbReference>
<dbReference type="SUPFAM" id="SSF56349">
    <property type="entry name" value="DNA breaking-rejoining enzymes"/>
    <property type="match status" value="1"/>
</dbReference>
<dbReference type="Gene3D" id="1.10.443.10">
    <property type="entry name" value="Intergrase catalytic core"/>
    <property type="match status" value="1"/>
</dbReference>
<dbReference type="Gene3D" id="1.10.150.130">
    <property type="match status" value="1"/>
</dbReference>
<dbReference type="InterPro" id="IPR002104">
    <property type="entry name" value="Integrase_catalytic"/>
</dbReference>
<dbReference type="InterPro" id="IPR011010">
    <property type="entry name" value="DNA_brk_join_enz"/>
</dbReference>
<evidence type="ECO:0000313" key="9">
    <source>
        <dbReference type="Proteomes" id="UP001369736"/>
    </source>
</evidence>
<keyword evidence="2 4" id="KW-0238">DNA-binding</keyword>
<dbReference type="CDD" id="cd01189">
    <property type="entry name" value="INT_ICEBs1_C_like"/>
    <property type="match status" value="1"/>
</dbReference>
<evidence type="ECO:0000313" key="8">
    <source>
        <dbReference type="EMBL" id="MEJ2865306.1"/>
    </source>
</evidence>
<sequence>MAPATTRQRGSIGWLPSGSARVKVYAGIDQLTGEKMWLRETVLARATRRETEREAEKVRTRLLNQVDERRNPRTGTTVNELIDRYLEVVDIDRKTRAGYVGKIEKHIRPELGKRQVGAVKAETIERLYAQLRRCRDHCNGRVFVQHRTDHEHACDEHTSRRKCAKVAQGDLEVECRWCARACRTHTCRPLAPGSIRVVHAILSGAFGRAVRWGWIAVSPVKQIEPPATPRPNPDPPTPAEAALLLNEAWDADPDWGTLVWLMMTTGSRRGEVCGLRWSRLDLDHAGVAIFKRSTGQIGGRMWEKDTKTHQDRRVTLDLEIIEVLKEHRARCEQRATELGVSIAPDAYVFSPSPDGSTPTKPDSVTQRYLRLAARLGVATRLHSLRHYSATELIAAGVDVRTVAGRLGHSGGGSTTLRIYTAFVNEADQRAATALADRRVRPPNRRTPTERAAASPED</sequence>
<feature type="domain" description="Tyr recombinase" evidence="6">
    <location>
        <begin position="231"/>
        <end position="433"/>
    </location>
</feature>
<gene>
    <name evidence="8" type="ORF">WCD58_29385</name>
</gene>
<feature type="domain" description="Core-binding (CB)" evidence="7">
    <location>
        <begin position="76"/>
        <end position="210"/>
    </location>
</feature>
<dbReference type="Proteomes" id="UP001369736">
    <property type="component" value="Unassembled WGS sequence"/>
</dbReference>
<keyword evidence="9" id="KW-1185">Reference proteome</keyword>
<dbReference type="InterPro" id="IPR010998">
    <property type="entry name" value="Integrase_recombinase_N"/>
</dbReference>
<dbReference type="InterPro" id="IPR050090">
    <property type="entry name" value="Tyrosine_recombinase_XerCD"/>
</dbReference>
<dbReference type="RefSeq" id="WP_337706679.1">
    <property type="nucleotide sequence ID" value="NZ_JBBEGM010000017.1"/>
</dbReference>
<dbReference type="PANTHER" id="PTHR30349">
    <property type="entry name" value="PHAGE INTEGRASE-RELATED"/>
    <property type="match status" value="1"/>
</dbReference>
<evidence type="ECO:0000259" key="7">
    <source>
        <dbReference type="PROSITE" id="PS51900"/>
    </source>
</evidence>
<evidence type="ECO:0000256" key="1">
    <source>
        <dbReference type="ARBA" id="ARBA00008857"/>
    </source>
</evidence>
<organism evidence="8 9">
    <name type="scientific">Actinomycetospora flava</name>
    <dbReference type="NCBI Taxonomy" id="3129232"/>
    <lineage>
        <taxon>Bacteria</taxon>
        <taxon>Bacillati</taxon>
        <taxon>Actinomycetota</taxon>
        <taxon>Actinomycetes</taxon>
        <taxon>Pseudonocardiales</taxon>
        <taxon>Pseudonocardiaceae</taxon>
        <taxon>Actinomycetospora</taxon>
    </lineage>
</organism>
<protein>
    <submittedName>
        <fullName evidence="8">Site-specific integrase</fullName>
    </submittedName>
</protein>
<evidence type="ECO:0000256" key="2">
    <source>
        <dbReference type="ARBA" id="ARBA00023125"/>
    </source>
</evidence>
<dbReference type="Pfam" id="PF00589">
    <property type="entry name" value="Phage_integrase"/>
    <property type="match status" value="1"/>
</dbReference>
<evidence type="ECO:0000256" key="5">
    <source>
        <dbReference type="SAM" id="MobiDB-lite"/>
    </source>
</evidence>
<evidence type="ECO:0000256" key="4">
    <source>
        <dbReference type="PROSITE-ProRule" id="PRU01248"/>
    </source>
</evidence>
<name>A0ABU8MD81_9PSEU</name>
<comment type="caution">
    <text evidence="8">The sequence shown here is derived from an EMBL/GenBank/DDBJ whole genome shotgun (WGS) entry which is preliminary data.</text>
</comment>
<dbReference type="InterPro" id="IPR044068">
    <property type="entry name" value="CB"/>
</dbReference>
<feature type="region of interest" description="Disordered" evidence="5">
    <location>
        <begin position="434"/>
        <end position="457"/>
    </location>
</feature>
<accession>A0ABU8MD81</accession>
<reference evidence="8 9" key="1">
    <citation type="submission" date="2024-03" db="EMBL/GenBank/DDBJ databases">
        <title>Actinomycetospora sp. OC33-EN07, a novel actinomycete isolated from wild orchid (Aerides multiflora).</title>
        <authorList>
            <person name="Suriyachadkun C."/>
        </authorList>
    </citation>
    <scope>NUCLEOTIDE SEQUENCE [LARGE SCALE GENOMIC DNA]</scope>
    <source>
        <strain evidence="8 9">OC33-EN07</strain>
    </source>
</reference>
<proteinExistence type="inferred from homology"/>
<dbReference type="EMBL" id="JBBEGM010000017">
    <property type="protein sequence ID" value="MEJ2865306.1"/>
    <property type="molecule type" value="Genomic_DNA"/>
</dbReference>
<comment type="similarity">
    <text evidence="1">Belongs to the 'phage' integrase family.</text>
</comment>
<keyword evidence="3" id="KW-0233">DNA recombination</keyword>